<protein>
    <submittedName>
        <fullName evidence="1">Uncharacterized protein</fullName>
    </submittedName>
</protein>
<proteinExistence type="predicted"/>
<accession>A0A1H8J568</accession>
<organism evidence="1 2">
    <name type="scientific">Vreelandella aquamarina</name>
    <dbReference type="NCBI Taxonomy" id="77097"/>
    <lineage>
        <taxon>Bacteria</taxon>
        <taxon>Pseudomonadati</taxon>
        <taxon>Pseudomonadota</taxon>
        <taxon>Gammaproteobacteria</taxon>
        <taxon>Oceanospirillales</taxon>
        <taxon>Halomonadaceae</taxon>
        <taxon>Vreelandella</taxon>
    </lineage>
</organism>
<dbReference type="Proteomes" id="UP000199493">
    <property type="component" value="Unassembled WGS sequence"/>
</dbReference>
<evidence type="ECO:0000313" key="2">
    <source>
        <dbReference type="Proteomes" id="UP000199493"/>
    </source>
</evidence>
<sequence>MVSNRNDYSLFWQFNGDYIVWEALQNQASCTGIAGFFGER</sequence>
<name>A0A1H8J568_9GAMM</name>
<reference evidence="1 2" key="1">
    <citation type="submission" date="2016-10" db="EMBL/GenBank/DDBJ databases">
        <authorList>
            <person name="de Groot N.N."/>
        </authorList>
    </citation>
    <scope>NUCLEOTIDE SEQUENCE [LARGE SCALE GENOMIC DNA]</scope>
    <source>
        <strain evidence="1 2">558</strain>
    </source>
</reference>
<gene>
    <name evidence="1" type="ORF">SAMN04490369_10239</name>
</gene>
<evidence type="ECO:0000313" key="1">
    <source>
        <dbReference type="EMBL" id="SEN75605.1"/>
    </source>
</evidence>
<dbReference type="EMBL" id="FODB01000023">
    <property type="protein sequence ID" value="SEN75605.1"/>
    <property type="molecule type" value="Genomic_DNA"/>
</dbReference>
<dbReference type="AlphaFoldDB" id="A0A1H8J568"/>